<comment type="catalytic activity">
    <reaction evidence="6 7">
        <text>cytidine(34) in tRNA(Ile2) + L-lysine + ATP = lysidine(34) in tRNA(Ile2) + AMP + diphosphate + H(+)</text>
        <dbReference type="Rhea" id="RHEA:43744"/>
        <dbReference type="Rhea" id="RHEA-COMP:10625"/>
        <dbReference type="Rhea" id="RHEA-COMP:10670"/>
        <dbReference type="ChEBI" id="CHEBI:15378"/>
        <dbReference type="ChEBI" id="CHEBI:30616"/>
        <dbReference type="ChEBI" id="CHEBI:32551"/>
        <dbReference type="ChEBI" id="CHEBI:33019"/>
        <dbReference type="ChEBI" id="CHEBI:82748"/>
        <dbReference type="ChEBI" id="CHEBI:83665"/>
        <dbReference type="ChEBI" id="CHEBI:456215"/>
        <dbReference type="EC" id="6.3.4.19"/>
    </reaction>
</comment>
<evidence type="ECO:0000256" key="1">
    <source>
        <dbReference type="ARBA" id="ARBA00022490"/>
    </source>
</evidence>
<evidence type="ECO:0000256" key="2">
    <source>
        <dbReference type="ARBA" id="ARBA00022598"/>
    </source>
</evidence>
<dbReference type="RefSeq" id="WP_307682847.1">
    <property type="nucleotide sequence ID" value="NZ_JAUSQX010000001.1"/>
</dbReference>
<evidence type="ECO:0000313" key="10">
    <source>
        <dbReference type="EMBL" id="MDP9806636.1"/>
    </source>
</evidence>
<feature type="binding site" evidence="7">
    <location>
        <begin position="19"/>
        <end position="24"/>
    </location>
    <ligand>
        <name>ATP</name>
        <dbReference type="ChEBI" id="CHEBI:30616"/>
    </ligand>
</feature>
<evidence type="ECO:0000259" key="8">
    <source>
        <dbReference type="Pfam" id="PF01171"/>
    </source>
</evidence>
<dbReference type="Gene3D" id="3.40.50.620">
    <property type="entry name" value="HUPs"/>
    <property type="match status" value="1"/>
</dbReference>
<dbReference type="Pfam" id="PF01171">
    <property type="entry name" value="ATP_bind_3"/>
    <property type="match status" value="2"/>
</dbReference>
<gene>
    <name evidence="7" type="primary">tilS</name>
    <name evidence="10" type="ORF">J2S70_001218</name>
</gene>
<dbReference type="InterPro" id="IPR012094">
    <property type="entry name" value="tRNA_Ile_lys_synt"/>
</dbReference>
<evidence type="ECO:0000256" key="7">
    <source>
        <dbReference type="HAMAP-Rule" id="MF_01161"/>
    </source>
</evidence>
<dbReference type="PANTHER" id="PTHR43033">
    <property type="entry name" value="TRNA(ILE)-LYSIDINE SYNTHASE-RELATED"/>
    <property type="match status" value="1"/>
</dbReference>
<proteinExistence type="inferred from homology"/>
<keyword evidence="4 7" id="KW-0547">Nucleotide-binding</keyword>
<dbReference type="EMBL" id="JAUSQX010000001">
    <property type="protein sequence ID" value="MDP9806636.1"/>
    <property type="molecule type" value="Genomic_DNA"/>
</dbReference>
<keyword evidence="2 7" id="KW-0436">Ligase</keyword>
<dbReference type="InterPro" id="IPR012795">
    <property type="entry name" value="tRNA_Ile_lys_synt_N"/>
</dbReference>
<dbReference type="Proteomes" id="UP001243212">
    <property type="component" value="Unassembled WGS sequence"/>
</dbReference>
<keyword evidence="11" id="KW-1185">Reference proteome</keyword>
<protein>
    <recommendedName>
        <fullName evidence="7">tRNA(Ile)-lysidine synthase</fullName>
        <ecNumber evidence="7">6.3.4.19</ecNumber>
    </recommendedName>
    <alternativeName>
        <fullName evidence="7">tRNA(Ile)-2-lysyl-cytidine synthase</fullName>
    </alternativeName>
    <alternativeName>
        <fullName evidence="7">tRNA(Ile)-lysidine synthetase</fullName>
    </alternativeName>
</protein>
<keyword evidence="1 7" id="KW-0963">Cytoplasm</keyword>
<sequence length="359" mass="38970">MTEALAAIPDGGAVLLAVSGGSDSMALTKVAMWAARGRIEVLTTTIDHGLRPESADEAKEVDRYLQRVVDSTVVTRVIPQGDEGPEGNARRARYDRLAEIARAGGEMIAGRHRGWNPAGPLAQWTDWPDAPLPVLTGHTADDQAETVIMGLGRGSGPRSIAGMRSIDSMPGHPDVPLMRPYLSMRRSDLRVVCRELDLPWVDDPTNEPDGQWRAADGGPLRRNAIRHEILPKLDTVLGGGVVDALIRTASIAREDDDLLSSLAQAISRDLLRSRGAGVVINCAALATHPRPLRARVLRAAVQEIGSGELAYWHVDALDRLVTGEDNKIHIDLPGAYARRESDQLYIAPQPRRNHETRGL</sequence>
<accession>A0ABT9NGV4</accession>
<feature type="domain" description="tRNA(Ile)-lysidine/2-thiocytidine synthase N-terminal" evidence="8">
    <location>
        <begin position="134"/>
        <end position="209"/>
    </location>
</feature>
<dbReference type="InterPro" id="IPR015262">
    <property type="entry name" value="tRNA_Ile_lys_synt_subst-bd"/>
</dbReference>
<dbReference type="CDD" id="cd01992">
    <property type="entry name" value="TilS_N"/>
    <property type="match status" value="1"/>
</dbReference>
<dbReference type="Gene3D" id="1.20.59.20">
    <property type="match status" value="1"/>
</dbReference>
<evidence type="ECO:0000256" key="4">
    <source>
        <dbReference type="ARBA" id="ARBA00022741"/>
    </source>
</evidence>
<dbReference type="PANTHER" id="PTHR43033:SF1">
    <property type="entry name" value="TRNA(ILE)-LYSIDINE SYNTHASE-RELATED"/>
    <property type="match status" value="1"/>
</dbReference>
<dbReference type="SUPFAM" id="SSF82829">
    <property type="entry name" value="MesJ substrate recognition domain-like"/>
    <property type="match status" value="1"/>
</dbReference>
<evidence type="ECO:0000256" key="3">
    <source>
        <dbReference type="ARBA" id="ARBA00022694"/>
    </source>
</evidence>
<feature type="domain" description="tRNA(Ile)-lysidine/2-thiocytidine synthase N-terminal" evidence="8">
    <location>
        <begin position="14"/>
        <end position="104"/>
    </location>
</feature>
<comment type="similarity">
    <text evidence="7">Belongs to the tRNA(Ile)-lysidine synthase family.</text>
</comment>
<keyword evidence="5 7" id="KW-0067">ATP-binding</keyword>
<comment type="caution">
    <text evidence="10">The sequence shown here is derived from an EMBL/GenBank/DDBJ whole genome shotgun (WGS) entry which is preliminary data.</text>
</comment>
<feature type="domain" description="tRNA(Ile)-lysidine synthase substrate-binding" evidence="9">
    <location>
        <begin position="281"/>
        <end position="345"/>
    </location>
</feature>
<dbReference type="HAMAP" id="MF_01161">
    <property type="entry name" value="tRNA_Ile_lys_synt"/>
    <property type="match status" value="1"/>
</dbReference>
<dbReference type="InterPro" id="IPR011063">
    <property type="entry name" value="TilS/TtcA_N"/>
</dbReference>
<evidence type="ECO:0000259" key="9">
    <source>
        <dbReference type="Pfam" id="PF09179"/>
    </source>
</evidence>
<comment type="subcellular location">
    <subcellularLocation>
        <location evidence="7">Cytoplasm</location>
    </subcellularLocation>
</comment>
<keyword evidence="3 7" id="KW-0819">tRNA processing</keyword>
<organism evidence="10 11">
    <name type="scientific">Trueperella bonasi</name>
    <dbReference type="NCBI Taxonomy" id="312286"/>
    <lineage>
        <taxon>Bacteria</taxon>
        <taxon>Bacillati</taxon>
        <taxon>Actinomycetota</taxon>
        <taxon>Actinomycetes</taxon>
        <taxon>Actinomycetales</taxon>
        <taxon>Actinomycetaceae</taxon>
        <taxon>Trueperella</taxon>
    </lineage>
</organism>
<name>A0ABT9NGV4_9ACTO</name>
<evidence type="ECO:0000256" key="5">
    <source>
        <dbReference type="ARBA" id="ARBA00022840"/>
    </source>
</evidence>
<reference evidence="10 11" key="1">
    <citation type="submission" date="2023-07" db="EMBL/GenBank/DDBJ databases">
        <title>Sequencing the genomes of 1000 actinobacteria strains.</title>
        <authorList>
            <person name="Klenk H.-P."/>
        </authorList>
    </citation>
    <scope>NUCLEOTIDE SEQUENCE [LARGE SCALE GENOMIC DNA]</scope>
    <source>
        <strain evidence="10 11">DSM 17163</strain>
    </source>
</reference>
<dbReference type="GO" id="GO:0032267">
    <property type="term" value="F:tRNA(Ile)-lysidine synthase activity"/>
    <property type="evidence" value="ECO:0007669"/>
    <property type="project" value="UniProtKB-EC"/>
</dbReference>
<dbReference type="InterPro" id="IPR014729">
    <property type="entry name" value="Rossmann-like_a/b/a_fold"/>
</dbReference>
<dbReference type="EC" id="6.3.4.19" evidence="7"/>
<dbReference type="Pfam" id="PF09179">
    <property type="entry name" value="TilS"/>
    <property type="match status" value="1"/>
</dbReference>
<dbReference type="SUPFAM" id="SSF52402">
    <property type="entry name" value="Adenine nucleotide alpha hydrolases-like"/>
    <property type="match status" value="1"/>
</dbReference>
<evidence type="ECO:0000256" key="6">
    <source>
        <dbReference type="ARBA" id="ARBA00048539"/>
    </source>
</evidence>
<evidence type="ECO:0000313" key="11">
    <source>
        <dbReference type="Proteomes" id="UP001243212"/>
    </source>
</evidence>
<comment type="domain">
    <text evidence="7">The N-terminal region contains the highly conserved SGGXDS motif, predicted to be a P-loop motif involved in ATP binding.</text>
</comment>
<comment type="function">
    <text evidence="7">Ligates lysine onto the cytidine present at position 34 of the AUA codon-specific tRNA(Ile) that contains the anticodon CAU, in an ATP-dependent manner. Cytidine is converted to lysidine, thus changing the amino acid specificity of the tRNA from methionine to isoleucine.</text>
</comment>